<organism evidence="1 2">
    <name type="scientific">Psychromarinibacter halotolerans</name>
    <dbReference type="NCBI Taxonomy" id="1775175"/>
    <lineage>
        <taxon>Bacteria</taxon>
        <taxon>Pseudomonadati</taxon>
        <taxon>Pseudomonadota</taxon>
        <taxon>Alphaproteobacteria</taxon>
        <taxon>Rhodobacterales</taxon>
        <taxon>Paracoccaceae</taxon>
        <taxon>Psychromarinibacter</taxon>
    </lineage>
</organism>
<dbReference type="Proteomes" id="UP001595632">
    <property type="component" value="Unassembled WGS sequence"/>
</dbReference>
<sequence>MATEICLRNYRSAAEIPAALEAAGFTLVPGMDEGVSEVTGPRIFGWVDPSQNYCSFQSTDVPLADAIAMGSALAGTLFPDMVQEGHPERGLSSPCDGLSIFAPQSLIWVHYAAAGNSGECNVDGTSAIILNL</sequence>
<proteinExistence type="predicted"/>
<name>A0ABV7GVL8_9RHOB</name>
<accession>A0ABV7GVL8</accession>
<evidence type="ECO:0000313" key="2">
    <source>
        <dbReference type="Proteomes" id="UP001595632"/>
    </source>
</evidence>
<dbReference type="RefSeq" id="WP_275632649.1">
    <property type="nucleotide sequence ID" value="NZ_JARGYD010000003.1"/>
</dbReference>
<keyword evidence="2" id="KW-1185">Reference proteome</keyword>
<reference evidence="2" key="1">
    <citation type="journal article" date="2019" name="Int. J. Syst. Evol. Microbiol.">
        <title>The Global Catalogue of Microorganisms (GCM) 10K type strain sequencing project: providing services to taxonomists for standard genome sequencing and annotation.</title>
        <authorList>
            <consortium name="The Broad Institute Genomics Platform"/>
            <consortium name="The Broad Institute Genome Sequencing Center for Infectious Disease"/>
            <person name="Wu L."/>
            <person name="Ma J."/>
        </authorList>
    </citation>
    <scope>NUCLEOTIDE SEQUENCE [LARGE SCALE GENOMIC DNA]</scope>
    <source>
        <strain evidence="2">KCTC 52366</strain>
    </source>
</reference>
<protein>
    <submittedName>
        <fullName evidence="1">Uncharacterized protein</fullName>
    </submittedName>
</protein>
<gene>
    <name evidence="1" type="ORF">ACFOGP_23450</name>
</gene>
<dbReference type="EMBL" id="JBHRTB010000010">
    <property type="protein sequence ID" value="MFC3145698.1"/>
    <property type="molecule type" value="Genomic_DNA"/>
</dbReference>
<comment type="caution">
    <text evidence="1">The sequence shown here is derived from an EMBL/GenBank/DDBJ whole genome shotgun (WGS) entry which is preliminary data.</text>
</comment>
<evidence type="ECO:0000313" key="1">
    <source>
        <dbReference type="EMBL" id="MFC3145698.1"/>
    </source>
</evidence>